<comment type="caution">
    <text evidence="4">The sequence shown here is derived from an EMBL/GenBank/DDBJ whole genome shotgun (WGS) entry which is preliminary data.</text>
</comment>
<dbReference type="PROSITE" id="PS00584">
    <property type="entry name" value="PFKB_KINASES_2"/>
    <property type="match status" value="1"/>
</dbReference>
<protein>
    <submittedName>
        <fullName evidence="4">Ketohexokinase</fullName>
    </submittedName>
</protein>
<keyword evidence="1" id="KW-0808">Transferase</keyword>
<feature type="domain" description="Carbohydrate kinase PfkB" evidence="3">
    <location>
        <begin position="1"/>
        <end position="284"/>
    </location>
</feature>
<dbReference type="SUPFAM" id="SSF53613">
    <property type="entry name" value="Ribokinase-like"/>
    <property type="match status" value="1"/>
</dbReference>
<name>A0A426QKH0_9GAMM</name>
<evidence type="ECO:0000256" key="2">
    <source>
        <dbReference type="ARBA" id="ARBA00022777"/>
    </source>
</evidence>
<dbReference type="InterPro" id="IPR029056">
    <property type="entry name" value="Ribokinase-like"/>
</dbReference>
<dbReference type="RefSeq" id="WP_125181608.1">
    <property type="nucleotide sequence ID" value="NZ_QZMU01000001.1"/>
</dbReference>
<dbReference type="PANTHER" id="PTHR42774:SF3">
    <property type="entry name" value="KETOHEXOKINASE"/>
    <property type="match status" value="1"/>
</dbReference>
<dbReference type="InterPro" id="IPR011611">
    <property type="entry name" value="PfkB_dom"/>
</dbReference>
<dbReference type="InterPro" id="IPR052562">
    <property type="entry name" value="Ketohexokinase-related"/>
</dbReference>
<proteinExistence type="predicted"/>
<dbReference type="Proteomes" id="UP000287798">
    <property type="component" value="Unassembled WGS sequence"/>
</dbReference>
<dbReference type="GO" id="GO:0016301">
    <property type="term" value="F:kinase activity"/>
    <property type="evidence" value="ECO:0007669"/>
    <property type="project" value="UniProtKB-KW"/>
</dbReference>
<reference evidence="4 5" key="1">
    <citation type="journal article" date="2010" name="Int. J. Syst. Evol. Microbiol.">
        <title>Thiohalobacter thiocyanaticus gen. nov., sp. nov., a moderately halophilic, sulfur-oxidizing gammaproteobacterium from hypersaline lakes, that utilizes thiocyanate.</title>
        <authorList>
            <person name="Sorokin D.Y."/>
            <person name="Kovaleva O.L."/>
            <person name="Tourova T.P."/>
            <person name="Muyzer G."/>
        </authorList>
    </citation>
    <scope>NUCLEOTIDE SEQUENCE [LARGE SCALE GENOMIC DNA]</scope>
    <source>
        <strain evidence="4 5">Hrh1</strain>
    </source>
</reference>
<gene>
    <name evidence="4" type="ORF">D6C00_10080</name>
</gene>
<evidence type="ECO:0000256" key="1">
    <source>
        <dbReference type="ARBA" id="ARBA00022679"/>
    </source>
</evidence>
<sequence length="291" mass="32258">MARILAVGIATLDIINQVDVYPPEDSEVRALAQRRVRGGNATNSLVVLSQLGHDCAWAGVLVDEPDAAPILAELDRYRIDYSHCRRLARGKMPTSYILHSRATGSRSIVHYRDLPEYDLEHFRRIDLETFDWVHFEGRNPEETEGMLRHLRTQRPDLAVSIEIEKPRPGIERLFPHADLLLFARDYAWAQGYADAAALLRGVAAQAPERDLVCAWGEAGAWALDRDGGEHHSPAFVPPRLVDTLGAGDTFNAAVIDARLHGEDWSASLTRACRVAGAKCGREGLHGVNCDD</sequence>
<dbReference type="Gene3D" id="3.40.1190.20">
    <property type="match status" value="1"/>
</dbReference>
<dbReference type="Pfam" id="PF00294">
    <property type="entry name" value="PfkB"/>
    <property type="match status" value="1"/>
</dbReference>
<dbReference type="AlphaFoldDB" id="A0A426QKH0"/>
<accession>A0A426QKH0</accession>
<evidence type="ECO:0000259" key="3">
    <source>
        <dbReference type="Pfam" id="PF00294"/>
    </source>
</evidence>
<organism evidence="4 5">
    <name type="scientific">Thiohalobacter thiocyanaticus</name>
    <dbReference type="NCBI Taxonomy" id="585455"/>
    <lineage>
        <taxon>Bacteria</taxon>
        <taxon>Pseudomonadati</taxon>
        <taxon>Pseudomonadota</taxon>
        <taxon>Gammaproteobacteria</taxon>
        <taxon>Thiohalobacterales</taxon>
        <taxon>Thiohalobacteraceae</taxon>
        <taxon>Thiohalobacter</taxon>
    </lineage>
</organism>
<keyword evidence="5" id="KW-1185">Reference proteome</keyword>
<keyword evidence="2 4" id="KW-0418">Kinase</keyword>
<dbReference type="OrthoDB" id="9813569at2"/>
<evidence type="ECO:0000313" key="5">
    <source>
        <dbReference type="Proteomes" id="UP000287798"/>
    </source>
</evidence>
<dbReference type="PANTHER" id="PTHR42774">
    <property type="entry name" value="PHOSPHOTRANSFERASE SYSTEM TRANSPORT PROTEIN"/>
    <property type="match status" value="1"/>
</dbReference>
<dbReference type="EMBL" id="QZMU01000001">
    <property type="protein sequence ID" value="RRQ22263.1"/>
    <property type="molecule type" value="Genomic_DNA"/>
</dbReference>
<dbReference type="InterPro" id="IPR002173">
    <property type="entry name" value="Carboh/pur_kinase_PfkB_CS"/>
</dbReference>
<evidence type="ECO:0000313" key="4">
    <source>
        <dbReference type="EMBL" id="RRQ22263.1"/>
    </source>
</evidence>